<dbReference type="GO" id="GO:0008270">
    <property type="term" value="F:zinc ion binding"/>
    <property type="evidence" value="ECO:0007669"/>
    <property type="project" value="UniProtKB-KW"/>
</dbReference>
<protein>
    <recommendedName>
        <fullName evidence="2">RING-type domain-containing protein</fullName>
    </recommendedName>
</protein>
<dbReference type="PANTHER" id="PTHR10131:SF94">
    <property type="entry name" value="TNF RECEPTOR-ASSOCIATED FACTOR 4"/>
    <property type="match status" value="1"/>
</dbReference>
<feature type="domain" description="RING-type" evidence="2">
    <location>
        <begin position="48"/>
        <end position="99"/>
    </location>
</feature>
<gene>
    <name evidence="3" type="ORF">SteCoe_30897</name>
</gene>
<dbReference type="Proteomes" id="UP000187209">
    <property type="component" value="Unassembled WGS sequence"/>
</dbReference>
<accession>A0A1R2B2M4</accession>
<sequence length="227" mass="25639">MSQEIIEVMEPEQDDIIQSWCSISEAGNLKEGYDMERFTDSPRKDFQCPICLGVVRNPLECSQCGILLCKKCAFSCSKPQNPFFIMTSSVLKFNCPICRSRAAPREPSSILKKIINSSVVYCKNKLHGCPVSEALGEIKNHEKECKFKAIRCANHGFCDKQGNKIDFISVEFSKMGKGSYPTKSKLVCSDVCRKVVIMDHLLKTDQSEKAINEYRIVLEQLNKISSF</sequence>
<dbReference type="PANTHER" id="PTHR10131">
    <property type="entry name" value="TNF RECEPTOR ASSOCIATED FACTOR"/>
    <property type="match status" value="1"/>
</dbReference>
<dbReference type="PROSITE" id="PS50089">
    <property type="entry name" value="ZF_RING_2"/>
    <property type="match status" value="1"/>
</dbReference>
<dbReference type="SUPFAM" id="SSF49599">
    <property type="entry name" value="TRAF domain-like"/>
    <property type="match status" value="1"/>
</dbReference>
<dbReference type="GO" id="GO:0043122">
    <property type="term" value="P:regulation of canonical NF-kappaB signal transduction"/>
    <property type="evidence" value="ECO:0007669"/>
    <property type="project" value="TreeGrafter"/>
</dbReference>
<organism evidence="3 4">
    <name type="scientific">Stentor coeruleus</name>
    <dbReference type="NCBI Taxonomy" id="5963"/>
    <lineage>
        <taxon>Eukaryota</taxon>
        <taxon>Sar</taxon>
        <taxon>Alveolata</taxon>
        <taxon>Ciliophora</taxon>
        <taxon>Postciliodesmatophora</taxon>
        <taxon>Heterotrichea</taxon>
        <taxon>Heterotrichida</taxon>
        <taxon>Stentoridae</taxon>
        <taxon>Stentor</taxon>
    </lineage>
</organism>
<keyword evidence="1" id="KW-0863">Zinc-finger</keyword>
<dbReference type="InterPro" id="IPR013083">
    <property type="entry name" value="Znf_RING/FYVE/PHD"/>
</dbReference>
<comment type="caution">
    <text evidence="3">The sequence shown here is derived from an EMBL/GenBank/DDBJ whole genome shotgun (WGS) entry which is preliminary data.</text>
</comment>
<evidence type="ECO:0000313" key="4">
    <source>
        <dbReference type="Proteomes" id="UP000187209"/>
    </source>
</evidence>
<evidence type="ECO:0000256" key="1">
    <source>
        <dbReference type="PROSITE-ProRule" id="PRU00175"/>
    </source>
</evidence>
<dbReference type="SUPFAM" id="SSF57850">
    <property type="entry name" value="RING/U-box"/>
    <property type="match status" value="1"/>
</dbReference>
<keyword evidence="1" id="KW-0479">Metal-binding</keyword>
<dbReference type="Gene3D" id="3.30.40.10">
    <property type="entry name" value="Zinc/RING finger domain, C3HC4 (zinc finger)"/>
    <property type="match status" value="2"/>
</dbReference>
<dbReference type="AlphaFoldDB" id="A0A1R2B2M4"/>
<proteinExistence type="predicted"/>
<dbReference type="OrthoDB" id="287481at2759"/>
<evidence type="ECO:0000259" key="2">
    <source>
        <dbReference type="PROSITE" id="PS50089"/>
    </source>
</evidence>
<keyword evidence="4" id="KW-1185">Reference proteome</keyword>
<dbReference type="InterPro" id="IPR001841">
    <property type="entry name" value="Znf_RING"/>
</dbReference>
<name>A0A1R2B2M4_9CILI</name>
<dbReference type="EMBL" id="MPUH01001032">
    <property type="protein sequence ID" value="OMJ70996.1"/>
    <property type="molecule type" value="Genomic_DNA"/>
</dbReference>
<evidence type="ECO:0000313" key="3">
    <source>
        <dbReference type="EMBL" id="OMJ70996.1"/>
    </source>
</evidence>
<reference evidence="3 4" key="1">
    <citation type="submission" date="2016-11" db="EMBL/GenBank/DDBJ databases">
        <title>The macronuclear genome of Stentor coeruleus: a giant cell with tiny introns.</title>
        <authorList>
            <person name="Slabodnick M."/>
            <person name="Ruby J.G."/>
            <person name="Reiff S.B."/>
            <person name="Swart E.C."/>
            <person name="Gosai S."/>
            <person name="Prabakaran S."/>
            <person name="Witkowska E."/>
            <person name="Larue G.E."/>
            <person name="Fisher S."/>
            <person name="Freeman R.M."/>
            <person name="Gunawardena J."/>
            <person name="Chu W."/>
            <person name="Stover N.A."/>
            <person name="Gregory B.D."/>
            <person name="Nowacki M."/>
            <person name="Derisi J."/>
            <person name="Roy S.W."/>
            <person name="Marshall W.F."/>
            <person name="Sood P."/>
        </authorList>
    </citation>
    <scope>NUCLEOTIDE SEQUENCE [LARGE SCALE GENOMIC DNA]</scope>
    <source>
        <strain evidence="3">WM001</strain>
    </source>
</reference>
<keyword evidence="1" id="KW-0862">Zinc</keyword>